<feature type="non-terminal residue" evidence="11">
    <location>
        <position position="1"/>
    </location>
</feature>
<feature type="compositionally biased region" description="Basic and acidic residues" evidence="7">
    <location>
        <begin position="13"/>
        <end position="24"/>
    </location>
</feature>
<protein>
    <submittedName>
        <fullName evidence="11">CAF1A factor</fullName>
    </submittedName>
</protein>
<dbReference type="AlphaFoldDB" id="A0A8X7X971"/>
<feature type="compositionally biased region" description="Acidic residues" evidence="7">
    <location>
        <begin position="369"/>
        <end position="384"/>
    </location>
</feature>
<accession>A0A8X7X971</accession>
<feature type="region of interest" description="Disordered" evidence="7">
    <location>
        <begin position="639"/>
        <end position="668"/>
    </location>
</feature>
<evidence type="ECO:0000256" key="6">
    <source>
        <dbReference type="ARBA" id="ARBA00023242"/>
    </source>
</evidence>
<evidence type="ECO:0000259" key="10">
    <source>
        <dbReference type="Pfam" id="PF15539"/>
    </source>
</evidence>
<dbReference type="Pfam" id="PF11600">
    <property type="entry name" value="CAF1A_acidic"/>
    <property type="match status" value="1"/>
</dbReference>
<dbReference type="InterPro" id="IPR021644">
    <property type="entry name" value="CAF-1_p150_acidic"/>
</dbReference>
<keyword evidence="6" id="KW-0539">Nucleus</keyword>
<evidence type="ECO:0000256" key="5">
    <source>
        <dbReference type="ARBA" id="ARBA00023204"/>
    </source>
</evidence>
<dbReference type="PANTHER" id="PTHR15272">
    <property type="entry name" value="CHROMATIN ASSEMBLY FACTOR 1 SUBUNIT A CAF-1 SUBUNIT A"/>
    <property type="match status" value="1"/>
</dbReference>
<feature type="region of interest" description="Disordered" evidence="7">
    <location>
        <begin position="186"/>
        <end position="312"/>
    </location>
</feature>
<feature type="compositionally biased region" description="Polar residues" evidence="7">
    <location>
        <begin position="516"/>
        <end position="533"/>
    </location>
</feature>
<evidence type="ECO:0000256" key="7">
    <source>
        <dbReference type="SAM" id="MobiDB-lite"/>
    </source>
</evidence>
<sequence length="680" mass="76265">MDLNTSASDVENEQSHPLHLEHPSSAKLVNGKGPLDNFMHRGNKVRTTEKTNSTSSKDACMMIDLTEDSNPAASCVEMISSTNEQNENKSAGLSNGIAEQSGNCSHLDMNSPSDSLSTNCDCKIETDNLTDVGLSFSSSPEKKNDFESAKKLNANSCCQEVDSVVLGNKVAKVVLEKLQTSSINTTINEDESGPETTVLLSPSSTSSLSATESSPEDCRTASMDSTPTHKDLEREEKRRKQQAEKEERERIREETKAAKERAKEEARKKKEEEKEAKEKERREKKEKEEKEKAEKLRVKEEKRREKQDALENDCVVVVEGTKPEGVPDRKECGLMKLLQFHENYRPAYWGTWSKKSKVITPRRPLNQDKDDDDDGGDDDDDDDGFFVPHGYLSEGEGASEEECMDLENQKVRQKLKAKEWDELMSKGKKFKVLQPVVIGCTWDSESMEETKLRTLRQYELCTVEPLTAEDSPSSESKLKDRKEDHILSQLLPLLHGNVNGSKAIIQEFQECCRRNSLPSSTPPEGSNSPQSPDSPLACGEESVPSKYRLKRLISENAVYEKRSILRRSCWYVHDEVLKRFSQESLPVPCQWNYVTQVPFSNREDGTVFQTGTGNMPSTPLSAASTKRKPVGSMSITKFMKKSSDPEQSDAMETDGFQADTEEDEEDADCMVVCENINTGK</sequence>
<feature type="compositionally biased region" description="Acidic residues" evidence="7">
    <location>
        <begin position="659"/>
        <end position="668"/>
    </location>
</feature>
<feature type="domain" description="Chromatin assembly factor 1 subunit p150 C-terminal" evidence="10">
    <location>
        <begin position="417"/>
        <end position="672"/>
    </location>
</feature>
<evidence type="ECO:0000313" key="12">
    <source>
        <dbReference type="Proteomes" id="UP000886611"/>
    </source>
</evidence>
<dbReference type="GO" id="GO:0005634">
    <property type="term" value="C:nucleus"/>
    <property type="evidence" value="ECO:0007669"/>
    <property type="project" value="UniProtKB-SubCell"/>
</dbReference>
<evidence type="ECO:0000313" key="11">
    <source>
        <dbReference type="EMBL" id="KAG2464538.1"/>
    </source>
</evidence>
<keyword evidence="4" id="KW-0143">Chaperone</keyword>
<reference evidence="11 12" key="1">
    <citation type="journal article" date="2021" name="Cell">
        <title>Tracing the genetic footprints of vertebrate landing in non-teleost ray-finned fishes.</title>
        <authorList>
            <person name="Bi X."/>
            <person name="Wang K."/>
            <person name="Yang L."/>
            <person name="Pan H."/>
            <person name="Jiang H."/>
            <person name="Wei Q."/>
            <person name="Fang M."/>
            <person name="Yu H."/>
            <person name="Zhu C."/>
            <person name="Cai Y."/>
            <person name="He Y."/>
            <person name="Gan X."/>
            <person name="Zeng H."/>
            <person name="Yu D."/>
            <person name="Zhu Y."/>
            <person name="Jiang H."/>
            <person name="Qiu Q."/>
            <person name="Yang H."/>
            <person name="Zhang Y.E."/>
            <person name="Wang W."/>
            <person name="Zhu M."/>
            <person name="He S."/>
            <person name="Zhang G."/>
        </authorList>
    </citation>
    <scope>NUCLEOTIDE SEQUENCE [LARGE SCALE GENOMIC DNA]</scope>
    <source>
        <strain evidence="11">Bchr_013</strain>
    </source>
</reference>
<dbReference type="InterPro" id="IPR022043">
    <property type="entry name" value="CAF1A_DD"/>
</dbReference>
<feature type="domain" description="Chromatin assembly factor 1 subunit A dimerization" evidence="9">
    <location>
        <begin position="336"/>
        <end position="379"/>
    </location>
</feature>
<dbReference type="InterPro" id="IPR029105">
    <property type="entry name" value="CAF1-p150_C2"/>
</dbReference>
<organism evidence="11 12">
    <name type="scientific">Polypterus senegalus</name>
    <name type="common">Senegal bichir</name>
    <dbReference type="NCBI Taxonomy" id="55291"/>
    <lineage>
        <taxon>Eukaryota</taxon>
        <taxon>Metazoa</taxon>
        <taxon>Chordata</taxon>
        <taxon>Craniata</taxon>
        <taxon>Vertebrata</taxon>
        <taxon>Euteleostomi</taxon>
        <taxon>Actinopterygii</taxon>
        <taxon>Polypteriformes</taxon>
        <taxon>Polypteridae</taxon>
        <taxon>Polypterus</taxon>
    </lineage>
</organism>
<comment type="subcellular location">
    <subcellularLocation>
        <location evidence="1">Nucleus</location>
    </subcellularLocation>
</comment>
<dbReference type="Pfam" id="PF15539">
    <property type="entry name" value="CAF1-p150_C2"/>
    <property type="match status" value="1"/>
</dbReference>
<dbReference type="PANTHER" id="PTHR15272:SF0">
    <property type="entry name" value="CHROMATIN ASSEMBLY FACTOR 1 SUBUNIT A"/>
    <property type="match status" value="1"/>
</dbReference>
<feature type="compositionally biased region" description="Basic and acidic residues" evidence="7">
    <location>
        <begin position="227"/>
        <end position="309"/>
    </location>
</feature>
<keyword evidence="12" id="KW-1185">Reference proteome</keyword>
<evidence type="ECO:0000259" key="9">
    <source>
        <dbReference type="Pfam" id="PF12253"/>
    </source>
</evidence>
<comment type="caution">
    <text evidence="11">The sequence shown here is derived from an EMBL/GenBank/DDBJ whole genome shotgun (WGS) entry which is preliminary data.</text>
</comment>
<dbReference type="Proteomes" id="UP000886611">
    <property type="component" value="Unassembled WGS sequence"/>
</dbReference>
<keyword evidence="5" id="KW-0234">DNA repair</keyword>
<evidence type="ECO:0000256" key="4">
    <source>
        <dbReference type="ARBA" id="ARBA00023186"/>
    </source>
</evidence>
<dbReference type="GO" id="GO:0006260">
    <property type="term" value="P:DNA replication"/>
    <property type="evidence" value="ECO:0007669"/>
    <property type="project" value="UniProtKB-KW"/>
</dbReference>
<proteinExistence type="predicted"/>
<evidence type="ECO:0000259" key="8">
    <source>
        <dbReference type="Pfam" id="PF11600"/>
    </source>
</evidence>
<feature type="non-terminal residue" evidence="11">
    <location>
        <position position="680"/>
    </location>
</feature>
<evidence type="ECO:0000256" key="3">
    <source>
        <dbReference type="ARBA" id="ARBA00022763"/>
    </source>
</evidence>
<gene>
    <name evidence="11" type="primary">Chaf1a</name>
    <name evidence="11" type="ORF">GTO96_0003344</name>
</gene>
<feature type="region of interest" description="Disordered" evidence="7">
    <location>
        <begin position="1"/>
        <end position="34"/>
    </location>
</feature>
<feature type="region of interest" description="Disordered" evidence="7">
    <location>
        <begin position="516"/>
        <end position="540"/>
    </location>
</feature>
<dbReference type="Pfam" id="PF12253">
    <property type="entry name" value="CAF1A_dimeriz"/>
    <property type="match status" value="1"/>
</dbReference>
<evidence type="ECO:0000256" key="2">
    <source>
        <dbReference type="ARBA" id="ARBA00022705"/>
    </source>
</evidence>
<dbReference type="EMBL" id="JAATIS010003638">
    <property type="protein sequence ID" value="KAG2464538.1"/>
    <property type="molecule type" value="Genomic_DNA"/>
</dbReference>
<name>A0A8X7X971_POLSE</name>
<keyword evidence="2" id="KW-0235">DNA replication</keyword>
<dbReference type="GO" id="GO:0006281">
    <property type="term" value="P:DNA repair"/>
    <property type="evidence" value="ECO:0007669"/>
    <property type="project" value="UniProtKB-KW"/>
</dbReference>
<feature type="compositionally biased region" description="Low complexity" evidence="7">
    <location>
        <begin position="194"/>
        <end position="213"/>
    </location>
</feature>
<dbReference type="GO" id="GO:0033186">
    <property type="term" value="C:CAF-1 complex"/>
    <property type="evidence" value="ECO:0007669"/>
    <property type="project" value="TreeGrafter"/>
</dbReference>
<feature type="domain" description="Chromatin assembly factor 1 p150 subunit acidic region" evidence="8">
    <location>
        <begin position="234"/>
        <end position="311"/>
    </location>
</feature>
<evidence type="ECO:0000256" key="1">
    <source>
        <dbReference type="ARBA" id="ARBA00004123"/>
    </source>
</evidence>
<keyword evidence="3" id="KW-0227">DNA damage</keyword>
<feature type="region of interest" description="Disordered" evidence="7">
    <location>
        <begin position="359"/>
        <end position="391"/>
    </location>
</feature>
<dbReference type="GO" id="GO:0006334">
    <property type="term" value="P:nucleosome assembly"/>
    <property type="evidence" value="ECO:0007669"/>
    <property type="project" value="TreeGrafter"/>
</dbReference>